<gene>
    <name evidence="10" type="primary">ND3</name>
</gene>
<evidence type="ECO:0000256" key="8">
    <source>
        <dbReference type="ARBA" id="ARBA00049551"/>
    </source>
</evidence>
<dbReference type="PANTHER" id="PTHR11058:SF9">
    <property type="entry name" value="NADH-UBIQUINONE OXIDOREDUCTASE CHAIN 3"/>
    <property type="match status" value="1"/>
</dbReference>
<accession>A0A5C1XE10</accession>
<evidence type="ECO:0000313" key="10">
    <source>
        <dbReference type="EMBL" id="QEN99351.1"/>
    </source>
</evidence>
<evidence type="ECO:0000256" key="6">
    <source>
        <dbReference type="ARBA" id="ARBA00022989"/>
    </source>
</evidence>
<evidence type="ECO:0000256" key="5">
    <source>
        <dbReference type="ARBA" id="ARBA00022692"/>
    </source>
</evidence>
<evidence type="ECO:0000256" key="1">
    <source>
        <dbReference type="ARBA" id="ARBA00004370"/>
    </source>
</evidence>
<evidence type="ECO:0000256" key="3">
    <source>
        <dbReference type="ARBA" id="ARBA00021007"/>
    </source>
</evidence>
<dbReference type="InterPro" id="IPR000440">
    <property type="entry name" value="NADH_UbQ/plastoQ_OxRdtase_su3"/>
</dbReference>
<comment type="function">
    <text evidence="9">Core subunit of the mitochondrial membrane respiratory chain NADH dehydrogenase (Complex I) which catalyzes electron transfer from NADH through the respiratory chain, using ubiquinone as an electron acceptor. Essential for the catalytic activity of complex I.</text>
</comment>
<dbReference type="GO" id="GO:0031966">
    <property type="term" value="C:mitochondrial membrane"/>
    <property type="evidence" value="ECO:0007669"/>
    <property type="project" value="UniProtKB-SubCell"/>
</dbReference>
<comment type="catalytic activity">
    <reaction evidence="8 9">
        <text>a ubiquinone + NADH + 5 H(+)(in) = a ubiquinol + NAD(+) + 4 H(+)(out)</text>
        <dbReference type="Rhea" id="RHEA:29091"/>
        <dbReference type="Rhea" id="RHEA-COMP:9565"/>
        <dbReference type="Rhea" id="RHEA-COMP:9566"/>
        <dbReference type="ChEBI" id="CHEBI:15378"/>
        <dbReference type="ChEBI" id="CHEBI:16389"/>
        <dbReference type="ChEBI" id="CHEBI:17976"/>
        <dbReference type="ChEBI" id="CHEBI:57540"/>
        <dbReference type="ChEBI" id="CHEBI:57945"/>
        <dbReference type="EC" id="7.1.1.2"/>
    </reaction>
</comment>
<keyword evidence="9" id="KW-1278">Translocase</keyword>
<comment type="similarity">
    <text evidence="2 9">Belongs to the complex I subunit 3 family.</text>
</comment>
<dbReference type="PANTHER" id="PTHR11058">
    <property type="entry name" value="NADH-UBIQUINONE OXIDOREDUCTASE CHAIN 3"/>
    <property type="match status" value="1"/>
</dbReference>
<feature type="transmembrane region" description="Helical" evidence="9">
    <location>
        <begin position="87"/>
        <end position="110"/>
    </location>
</feature>
<dbReference type="AlphaFoldDB" id="A0A5C1XE10"/>
<keyword evidence="9 10" id="KW-0496">Mitochondrion</keyword>
<feature type="transmembrane region" description="Helical" evidence="9">
    <location>
        <begin position="6"/>
        <end position="25"/>
    </location>
</feature>
<comment type="subcellular location">
    <subcellularLocation>
        <location evidence="1">Membrane</location>
    </subcellularLocation>
    <subcellularLocation>
        <location evidence="9">Mitochondrion membrane</location>
        <topology evidence="9">Multi-pass membrane protein</topology>
    </subcellularLocation>
</comment>
<dbReference type="InterPro" id="IPR038430">
    <property type="entry name" value="NDAH_ubi_oxred_su3_sf"/>
</dbReference>
<keyword evidence="9" id="KW-0520">NAD</keyword>
<evidence type="ECO:0000256" key="4">
    <source>
        <dbReference type="ARBA" id="ARBA00022448"/>
    </source>
</evidence>
<dbReference type="Pfam" id="PF00507">
    <property type="entry name" value="Oxidored_q4"/>
    <property type="match status" value="1"/>
</dbReference>
<dbReference type="EMBL" id="MH680930">
    <property type="protein sequence ID" value="QEN99351.1"/>
    <property type="molecule type" value="Genomic_DNA"/>
</dbReference>
<name>A0A5C1XE10_9HYME</name>
<keyword evidence="9" id="KW-0679">Respiratory chain</keyword>
<feature type="transmembrane region" description="Helical" evidence="9">
    <location>
        <begin position="57"/>
        <end position="81"/>
    </location>
</feature>
<keyword evidence="9" id="KW-0249">Electron transport</keyword>
<protein>
    <recommendedName>
        <fullName evidence="3 9">NADH-ubiquinone oxidoreductase chain 3</fullName>
        <ecNumber evidence="9">7.1.1.2</ecNumber>
    </recommendedName>
</protein>
<organism evidence="10">
    <name type="scientific">Melipona fasciculata</name>
    <dbReference type="NCBI Taxonomy" id="596912"/>
    <lineage>
        <taxon>Eukaryota</taxon>
        <taxon>Metazoa</taxon>
        <taxon>Ecdysozoa</taxon>
        <taxon>Arthropoda</taxon>
        <taxon>Hexapoda</taxon>
        <taxon>Insecta</taxon>
        <taxon>Pterygota</taxon>
        <taxon>Neoptera</taxon>
        <taxon>Endopterygota</taxon>
        <taxon>Hymenoptera</taxon>
        <taxon>Apocrita</taxon>
        <taxon>Aculeata</taxon>
        <taxon>Apoidea</taxon>
        <taxon>Anthophila</taxon>
        <taxon>Apidae</taxon>
        <taxon>Melipona</taxon>
    </lineage>
</organism>
<dbReference type="GO" id="GO:0030964">
    <property type="term" value="C:NADH dehydrogenase complex"/>
    <property type="evidence" value="ECO:0007669"/>
    <property type="project" value="TreeGrafter"/>
</dbReference>
<keyword evidence="6 9" id="KW-1133">Transmembrane helix</keyword>
<keyword evidence="9" id="KW-0830">Ubiquinone</keyword>
<keyword evidence="5 9" id="KW-0812">Transmembrane</keyword>
<dbReference type="Gene3D" id="1.20.58.1610">
    <property type="entry name" value="NADH:ubiquinone/plastoquinone oxidoreductase, chain 3"/>
    <property type="match status" value="1"/>
</dbReference>
<reference evidence="10" key="1">
    <citation type="submission" date="2018-07" db="EMBL/GenBank/DDBJ databases">
        <title>Melipona fasciculata mitochondrion.</title>
        <authorList>
            <person name="da Silva G.R."/>
            <person name="Souza I.G.B."/>
            <person name="Prosdocimi F."/>
            <person name="Bentzen P."/>
            <person name="Diniz F.M."/>
        </authorList>
    </citation>
    <scope>NUCLEOTIDE SEQUENCE</scope>
    <source>
        <tissue evidence="10">Thorax</tissue>
    </source>
</reference>
<dbReference type="GO" id="GO:0008137">
    <property type="term" value="F:NADH dehydrogenase (ubiquinone) activity"/>
    <property type="evidence" value="ECO:0007669"/>
    <property type="project" value="UniProtKB-UniRule"/>
</dbReference>
<keyword evidence="7 9" id="KW-0472">Membrane</keyword>
<dbReference type="EC" id="7.1.1.2" evidence="9"/>
<geneLocation type="mitochondrion" evidence="10"/>
<sequence>MLFFFMFISFIMLLSYIIFNLNKFLSMNKKTNLEKKIPFECGFNPISKFNLPFSMPFFLISLLFLIFDIEITLLIPLIFYLKYFNLIITMLIIFFFFMMMLFTLIIEWMLGYLHWMY</sequence>
<evidence type="ECO:0000256" key="9">
    <source>
        <dbReference type="RuleBase" id="RU003640"/>
    </source>
</evidence>
<evidence type="ECO:0000256" key="7">
    <source>
        <dbReference type="ARBA" id="ARBA00023136"/>
    </source>
</evidence>
<evidence type="ECO:0000256" key="2">
    <source>
        <dbReference type="ARBA" id="ARBA00008472"/>
    </source>
</evidence>
<keyword evidence="4 9" id="KW-0813">Transport</keyword>
<proteinExistence type="inferred from homology"/>